<keyword evidence="2" id="KW-1185">Reference proteome</keyword>
<dbReference type="RefSeq" id="WP_143040816.1">
    <property type="nucleotide sequence ID" value="NZ_FNWU01000002.1"/>
</dbReference>
<evidence type="ECO:0008006" key="3">
    <source>
        <dbReference type="Google" id="ProtNLM"/>
    </source>
</evidence>
<proteinExistence type="predicted"/>
<name>A0A1H6IHY3_9EURY</name>
<sequence>MSEGETRRIEHELMREPTPVAAESASVRCTPLSKDAVNNEADVLPYARDHELIVVTSDLKDFDGLLPILSSMFVELSD</sequence>
<dbReference type="OrthoDB" id="147476at2157"/>
<organism evidence="1 2">
    <name type="scientific">Halopenitus malekzadehii</name>
    <dbReference type="NCBI Taxonomy" id="1267564"/>
    <lineage>
        <taxon>Archaea</taxon>
        <taxon>Methanobacteriati</taxon>
        <taxon>Methanobacteriota</taxon>
        <taxon>Stenosarchaea group</taxon>
        <taxon>Halobacteria</taxon>
        <taxon>Halobacteriales</taxon>
        <taxon>Haloferacaceae</taxon>
        <taxon>Halopenitus</taxon>
    </lineage>
</organism>
<dbReference type="STRING" id="1267564.SAMN05192561_10289"/>
<protein>
    <recommendedName>
        <fullName evidence="3">DUF5615 domain-containing protein</fullName>
    </recommendedName>
</protein>
<dbReference type="AlphaFoldDB" id="A0A1H6IHY3"/>
<dbReference type="Proteomes" id="UP000199215">
    <property type="component" value="Unassembled WGS sequence"/>
</dbReference>
<gene>
    <name evidence="1" type="ORF">SAMN05192561_10289</name>
</gene>
<dbReference type="EMBL" id="FNWU01000002">
    <property type="protein sequence ID" value="SEH45903.1"/>
    <property type="molecule type" value="Genomic_DNA"/>
</dbReference>
<evidence type="ECO:0000313" key="1">
    <source>
        <dbReference type="EMBL" id="SEH45903.1"/>
    </source>
</evidence>
<reference evidence="1 2" key="1">
    <citation type="submission" date="2016-10" db="EMBL/GenBank/DDBJ databases">
        <authorList>
            <person name="de Groot N.N."/>
        </authorList>
    </citation>
    <scope>NUCLEOTIDE SEQUENCE [LARGE SCALE GENOMIC DNA]</scope>
    <source>
        <strain evidence="1 2">IBRC-M10418</strain>
    </source>
</reference>
<evidence type="ECO:0000313" key="2">
    <source>
        <dbReference type="Proteomes" id="UP000199215"/>
    </source>
</evidence>
<accession>A0A1H6IHY3</accession>